<evidence type="ECO:0000256" key="6">
    <source>
        <dbReference type="ARBA" id="ARBA00023136"/>
    </source>
</evidence>
<dbReference type="PROSITE" id="PS51123">
    <property type="entry name" value="OMPA_2"/>
    <property type="match status" value="1"/>
</dbReference>
<name>A0A1U9JSX1_9HYPH</name>
<evidence type="ECO:0000256" key="2">
    <source>
        <dbReference type="ARBA" id="ARBA00008914"/>
    </source>
</evidence>
<evidence type="ECO:0000256" key="3">
    <source>
        <dbReference type="ARBA" id="ARBA00022475"/>
    </source>
</evidence>
<evidence type="ECO:0000313" key="10">
    <source>
        <dbReference type="EMBL" id="AQS40959.1"/>
    </source>
</evidence>
<keyword evidence="3" id="KW-1003">Cell membrane</keyword>
<accession>A0A1U9JSX1</accession>
<evidence type="ECO:0000313" key="11">
    <source>
        <dbReference type="Proteomes" id="UP000188912"/>
    </source>
</evidence>
<comment type="similarity">
    <text evidence="2">Belongs to the MotB family.</text>
</comment>
<dbReference type="InterPro" id="IPR006665">
    <property type="entry name" value="OmpA-like"/>
</dbReference>
<dbReference type="PANTHER" id="PTHR30329:SF21">
    <property type="entry name" value="LIPOPROTEIN YIAD-RELATED"/>
    <property type="match status" value="1"/>
</dbReference>
<evidence type="ECO:0000256" key="5">
    <source>
        <dbReference type="ARBA" id="ARBA00022989"/>
    </source>
</evidence>
<dbReference type="Pfam" id="PF13677">
    <property type="entry name" value="MotB_plug"/>
    <property type="match status" value="1"/>
</dbReference>
<organism evidence="10 11">
    <name type="scientific">Candidatus Tokpelaia hoelldobleri</name>
    <dbReference type="NCBI Taxonomy" id="1902579"/>
    <lineage>
        <taxon>Bacteria</taxon>
        <taxon>Pseudomonadati</taxon>
        <taxon>Pseudomonadota</taxon>
        <taxon>Alphaproteobacteria</taxon>
        <taxon>Hyphomicrobiales</taxon>
        <taxon>Candidatus Tokpelaia</taxon>
    </lineage>
</organism>
<keyword evidence="4" id="KW-0812">Transmembrane</keyword>
<feature type="region of interest" description="Disordered" evidence="8">
    <location>
        <begin position="143"/>
        <end position="167"/>
    </location>
</feature>
<keyword evidence="5" id="KW-1133">Transmembrane helix</keyword>
<dbReference type="InterPro" id="IPR025713">
    <property type="entry name" value="MotB-like_N_dom"/>
</dbReference>
<feature type="region of interest" description="Disordered" evidence="8">
    <location>
        <begin position="79"/>
        <end position="108"/>
    </location>
</feature>
<evidence type="ECO:0000256" key="4">
    <source>
        <dbReference type="ARBA" id="ARBA00022692"/>
    </source>
</evidence>
<dbReference type="AlphaFoldDB" id="A0A1U9JSX1"/>
<evidence type="ECO:0000256" key="1">
    <source>
        <dbReference type="ARBA" id="ARBA00004162"/>
    </source>
</evidence>
<dbReference type="InterPro" id="IPR036737">
    <property type="entry name" value="OmpA-like_sf"/>
</dbReference>
<reference evidence="10 11" key="1">
    <citation type="journal article" date="2010" name="Science">
        <title>Genomic comparison of the ants Camponotus floridanus and Harpegnathos saltator.</title>
        <authorList>
            <person name="Bonasio R."/>
            <person name="Zhang G."/>
            <person name="Ye C."/>
            <person name="Mutti N.S."/>
            <person name="Fang X."/>
            <person name="Qin N."/>
            <person name="Donahue G."/>
            <person name="Yang P."/>
            <person name="Li Q."/>
            <person name="Li C."/>
            <person name="Zhang P."/>
            <person name="Huang Z."/>
            <person name="Berger S.L."/>
            <person name="Reinberg D."/>
            <person name="Wang J."/>
            <person name="Liebig J."/>
        </authorList>
    </citation>
    <scope>NUCLEOTIDE SEQUENCE [LARGE SCALE GENOMIC DNA]</scope>
    <source>
        <strain evidence="10 11">Hsal</strain>
    </source>
</reference>
<protein>
    <submittedName>
        <fullName evidence="10">Flagellar motor protein MotB</fullName>
    </submittedName>
</protein>
<comment type="subcellular location">
    <subcellularLocation>
        <location evidence="1">Cell membrane</location>
        <topology evidence="1">Single-pass membrane protein</topology>
    </subcellularLocation>
</comment>
<keyword evidence="6 7" id="KW-0472">Membrane</keyword>
<evidence type="ECO:0000259" key="9">
    <source>
        <dbReference type="PROSITE" id="PS51123"/>
    </source>
</evidence>
<dbReference type="Gene3D" id="3.30.1330.60">
    <property type="entry name" value="OmpA-like domain"/>
    <property type="match status" value="1"/>
</dbReference>
<dbReference type="InterPro" id="IPR050330">
    <property type="entry name" value="Bact_OuterMem_StrucFunc"/>
</dbReference>
<dbReference type="CDD" id="cd07185">
    <property type="entry name" value="OmpA_C-like"/>
    <property type="match status" value="1"/>
</dbReference>
<dbReference type="EMBL" id="CP017315">
    <property type="protein sequence ID" value="AQS40959.1"/>
    <property type="molecule type" value="Genomic_DNA"/>
</dbReference>
<dbReference type="STRING" id="1902579.BHV28_02370"/>
<keyword evidence="10" id="KW-0966">Cell projection</keyword>
<keyword evidence="10" id="KW-0969">Cilium</keyword>
<feature type="region of interest" description="Disordered" evidence="8">
    <location>
        <begin position="217"/>
        <end position="272"/>
    </location>
</feature>
<reference evidence="10 11" key="2">
    <citation type="journal article" date="2016" name="Sci. Rep.">
        <title>The genome of Rhizobiales bacteria in predatory ants reveals urease gene functions but no genes for nitrogen fixation.</title>
        <authorList>
            <person name="Neuvonen M.M."/>
            <person name="Tamarit D."/>
            <person name="Naslund K."/>
            <person name="Liebig J."/>
            <person name="Feldhaar H."/>
            <person name="Moran N.A."/>
            <person name="Guy L."/>
            <person name="Andersson S.G."/>
        </authorList>
    </citation>
    <scope>NUCLEOTIDE SEQUENCE [LARGE SCALE GENOMIC DNA]</scope>
    <source>
        <strain evidence="10 11">Hsal</strain>
    </source>
</reference>
<gene>
    <name evidence="10" type="primary">motB</name>
    <name evidence="10" type="ORF">BHV28_02370</name>
</gene>
<feature type="compositionally biased region" description="Basic and acidic residues" evidence="8">
    <location>
        <begin position="224"/>
        <end position="240"/>
    </location>
</feature>
<dbReference type="KEGG" id="thd:BHV28_02370"/>
<dbReference type="PANTHER" id="PTHR30329">
    <property type="entry name" value="STATOR ELEMENT OF FLAGELLAR MOTOR COMPLEX"/>
    <property type="match status" value="1"/>
</dbReference>
<dbReference type="NCBIfam" id="NF004651">
    <property type="entry name" value="PRK05996.1"/>
    <property type="match status" value="1"/>
</dbReference>
<keyword evidence="10" id="KW-0282">Flagellum</keyword>
<feature type="domain" description="OmpA-like" evidence="9">
    <location>
        <begin position="306"/>
        <end position="425"/>
    </location>
</feature>
<keyword evidence="11" id="KW-1185">Reference proteome</keyword>
<dbReference type="Proteomes" id="UP000188912">
    <property type="component" value="Chromosome"/>
</dbReference>
<dbReference type="SUPFAM" id="SSF103088">
    <property type="entry name" value="OmpA-like"/>
    <property type="match status" value="1"/>
</dbReference>
<dbReference type="GO" id="GO:0005886">
    <property type="term" value="C:plasma membrane"/>
    <property type="evidence" value="ECO:0007669"/>
    <property type="project" value="UniProtKB-SubCell"/>
</dbReference>
<evidence type="ECO:0000256" key="7">
    <source>
        <dbReference type="PROSITE-ProRule" id="PRU00473"/>
    </source>
</evidence>
<evidence type="ECO:0000256" key="8">
    <source>
        <dbReference type="SAM" id="MobiDB-lite"/>
    </source>
</evidence>
<dbReference type="Pfam" id="PF00691">
    <property type="entry name" value="OmpA"/>
    <property type="match status" value="1"/>
</dbReference>
<proteinExistence type="inferred from homology"/>
<sequence>MDDPETHGEIIIIRRGHEGEEEHHGGVWKIAYADFMTAMMAFFLVMWLTNSASEETKLAVANYFNPLKLVDVRTNTRGLNDVANTPVTNGSNEISGSDTSAPEDVSSQLERDLEAKVTYYPFLTLKAIAGDGDIMLEGTGGASVGGSASGSASGTVSRDPFSPDYYKEEPAVDDTVQQYIAAAVEAGRAGNAAQTQGEKEDPAKADRNATEAALVQTGNGAADKYSENVADDKGAVDGRDLPGNQGTSDIAGKDGDTGAVAAQETESGKHSSLVDDIHDDLMKLMDIEKPDESAPLVRVTEVEDGVTIELMDNRNYGMFAIGSAKPDKKMIEILDGVARILTRHKGWVIISGHTDARPYKNNLHYDNWQLSSARAQMAYYMLVRGGLDEARVLRVEGYADRDLKNSEDPNAAENRRIGVFLKIPAGKDKE</sequence>